<proteinExistence type="predicted"/>
<evidence type="ECO:0000313" key="5">
    <source>
        <dbReference type="Proteomes" id="UP000295506"/>
    </source>
</evidence>
<dbReference type="InterPro" id="IPR035069">
    <property type="entry name" value="TTHA1013/TTHA0281-like"/>
</dbReference>
<dbReference type="InterPro" id="IPR031807">
    <property type="entry name" value="HicB-like"/>
</dbReference>
<dbReference type="KEGG" id="dej:AWY79_10495"/>
<keyword evidence="4" id="KW-1185">Reference proteome</keyword>
<feature type="domain" description="HicB-like antitoxin of toxin-antitoxin system" evidence="1">
    <location>
        <begin position="6"/>
        <end position="122"/>
    </location>
</feature>
<reference evidence="2 4" key="1">
    <citation type="journal article" date="2016" name="Front. Microbiol.">
        <title>Genome Sequence of the Piezophilic, Mesophilic Sulfate-Reducing Bacterium Desulfovibrio indicus J2T.</title>
        <authorList>
            <person name="Cao J."/>
            <person name="Maignien L."/>
            <person name="Shao Z."/>
            <person name="Alain K."/>
            <person name="Jebbar M."/>
        </authorList>
    </citation>
    <scope>NUCLEOTIDE SEQUENCE [LARGE SCALE GENOMIC DNA]</scope>
    <source>
        <strain evidence="2 4">J2</strain>
    </source>
</reference>
<evidence type="ECO:0000259" key="1">
    <source>
        <dbReference type="Pfam" id="PF15919"/>
    </source>
</evidence>
<dbReference type="EMBL" id="SOBK01000003">
    <property type="protein sequence ID" value="TDT89916.1"/>
    <property type="molecule type" value="Genomic_DNA"/>
</dbReference>
<evidence type="ECO:0000313" key="2">
    <source>
        <dbReference type="EMBL" id="AMK11515.1"/>
    </source>
</evidence>
<protein>
    <submittedName>
        <fullName evidence="3">RNase H-like HicB family nuclease</fullName>
    </submittedName>
</protein>
<dbReference type="RefSeq" id="WP_066803362.1">
    <property type="nucleotide sequence ID" value="NZ_CAUVXY020000015.1"/>
</dbReference>
<dbReference type="EMBL" id="CP014206">
    <property type="protein sequence ID" value="AMK11515.1"/>
    <property type="molecule type" value="Genomic_DNA"/>
</dbReference>
<dbReference type="Gene3D" id="3.30.160.250">
    <property type="match status" value="1"/>
</dbReference>
<evidence type="ECO:0000313" key="3">
    <source>
        <dbReference type="EMBL" id="TDT89916.1"/>
    </source>
</evidence>
<evidence type="ECO:0000313" key="4">
    <source>
        <dbReference type="Proteomes" id="UP000055611"/>
    </source>
</evidence>
<name>A0A126QPW2_9BACT</name>
<dbReference type="AlphaFoldDB" id="A0A126QPW2"/>
<sequence>MQYVALFEEDRRGFSVTFPDFPDCTTFGEDLDEAVDNAHEALAMFAEELIEAGQLLPTPTNKKDLLAQPENKGKKGINISVEGDGSDFEEFEMVMHVHLLARIEKYCREYGVSPADFLAAAARLAIKTDVFAD</sequence>
<reference evidence="3 5" key="2">
    <citation type="submission" date="2019-03" db="EMBL/GenBank/DDBJ databases">
        <title>Genomic Encyclopedia of Type Strains, Phase IV (KMG-IV): sequencing the most valuable type-strain genomes for metagenomic binning, comparative biology and taxonomic classification.</title>
        <authorList>
            <person name="Goeker M."/>
        </authorList>
    </citation>
    <scope>NUCLEOTIDE SEQUENCE [LARGE SCALE GENOMIC DNA]</scope>
    <source>
        <strain evidence="3 5">DSM 101483</strain>
    </source>
</reference>
<gene>
    <name evidence="2" type="ORF">AWY79_10495</name>
    <name evidence="3" type="ORF">EDC59_103214</name>
</gene>
<dbReference type="Proteomes" id="UP000055611">
    <property type="component" value="Chromosome"/>
</dbReference>
<dbReference type="Pfam" id="PF15919">
    <property type="entry name" value="HicB_lk_antitox"/>
    <property type="match status" value="1"/>
</dbReference>
<accession>A0A126QPW2</accession>
<dbReference type="Proteomes" id="UP000295506">
    <property type="component" value="Unassembled WGS sequence"/>
</dbReference>
<dbReference type="OrthoDB" id="9807959at2"/>
<organism evidence="3 5">
    <name type="scientific">Pseudodesulfovibrio indicus</name>
    <dbReference type="NCBI Taxonomy" id="1716143"/>
    <lineage>
        <taxon>Bacteria</taxon>
        <taxon>Pseudomonadati</taxon>
        <taxon>Thermodesulfobacteriota</taxon>
        <taxon>Desulfovibrionia</taxon>
        <taxon>Desulfovibrionales</taxon>
        <taxon>Desulfovibrionaceae</taxon>
    </lineage>
</organism>
<dbReference type="SUPFAM" id="SSF143100">
    <property type="entry name" value="TTHA1013/TTHA0281-like"/>
    <property type="match status" value="1"/>
</dbReference>